<dbReference type="InterPro" id="IPR029033">
    <property type="entry name" value="His_PPase_superfam"/>
</dbReference>
<dbReference type="RefSeq" id="WP_115370735.1">
    <property type="nucleotide sequence ID" value="NZ_UGTW01000001.1"/>
</dbReference>
<dbReference type="CDD" id="cd07067">
    <property type="entry name" value="HP_PGM_like"/>
    <property type="match status" value="1"/>
</dbReference>
<evidence type="ECO:0008006" key="3">
    <source>
        <dbReference type="Google" id="ProtNLM"/>
    </source>
</evidence>
<accession>A0A379FBQ3</accession>
<sequence>MRSVFIFLSVFILGFSHMAYSDQTLVFIRHGEKPDNESGQLTCKGLNRALALPDVLINQFGKPDALFAAAPKQSKLGNSLRSLQTISPIAIKMSLPIHLHYHAKEIKELREELLSQQYENSVIFIAWEHDNLVKVARDIMKKEGGDPKLIPKWKSNDFDSIYILKIIREDNKKNIIFEQRQQGLNGVSGDCGKIY</sequence>
<dbReference type="InterPro" id="IPR013078">
    <property type="entry name" value="His_Pase_superF_clade-1"/>
</dbReference>
<gene>
    <name evidence="1" type="ORF">NCTC10376_02938</name>
</gene>
<evidence type="ECO:0000313" key="1">
    <source>
        <dbReference type="EMBL" id="SUC17018.1"/>
    </source>
</evidence>
<reference evidence="1 2" key="1">
    <citation type="submission" date="2018-06" db="EMBL/GenBank/DDBJ databases">
        <authorList>
            <consortium name="Pathogen Informatics"/>
            <person name="Doyle S."/>
        </authorList>
    </citation>
    <scope>NUCLEOTIDE SEQUENCE [LARGE SCALE GENOMIC DNA]</scope>
    <source>
        <strain evidence="1 2">NCTC10376</strain>
    </source>
</reference>
<dbReference type="EMBL" id="UGTW01000001">
    <property type="protein sequence ID" value="SUC17018.1"/>
    <property type="molecule type" value="Genomic_DNA"/>
</dbReference>
<organism evidence="1 2">
    <name type="scientific">Proteus vulgaris</name>
    <dbReference type="NCBI Taxonomy" id="585"/>
    <lineage>
        <taxon>Bacteria</taxon>
        <taxon>Pseudomonadati</taxon>
        <taxon>Pseudomonadota</taxon>
        <taxon>Gammaproteobacteria</taxon>
        <taxon>Enterobacterales</taxon>
        <taxon>Morganellaceae</taxon>
        <taxon>Proteus</taxon>
    </lineage>
</organism>
<protein>
    <recommendedName>
        <fullName evidence="3">Histidine phosphatase family protein</fullName>
    </recommendedName>
</protein>
<name>A0A379FBQ3_PROVU</name>
<evidence type="ECO:0000313" key="2">
    <source>
        <dbReference type="Proteomes" id="UP000254331"/>
    </source>
</evidence>
<dbReference type="SUPFAM" id="SSF53254">
    <property type="entry name" value="Phosphoglycerate mutase-like"/>
    <property type="match status" value="1"/>
</dbReference>
<dbReference type="AlphaFoldDB" id="A0A379FBQ3"/>
<dbReference type="Proteomes" id="UP000254331">
    <property type="component" value="Unassembled WGS sequence"/>
</dbReference>
<proteinExistence type="predicted"/>
<dbReference type="Gene3D" id="3.40.50.1240">
    <property type="entry name" value="Phosphoglycerate mutase-like"/>
    <property type="match status" value="1"/>
</dbReference>